<dbReference type="RefSeq" id="WP_021056227.1">
    <property type="nucleotide sequence ID" value="NZ_KE356561.1"/>
</dbReference>
<dbReference type="AlphaFoldDB" id="U1N1M7"/>
<dbReference type="STRING" id="1238425.J07HQW2_03248"/>
<dbReference type="Proteomes" id="UP000030710">
    <property type="component" value="Unassembled WGS sequence"/>
</dbReference>
<gene>
    <name evidence="1" type="ORF">J07HQW2_03248</name>
</gene>
<evidence type="ECO:0000313" key="2">
    <source>
        <dbReference type="Proteomes" id="UP000030710"/>
    </source>
</evidence>
<sequence length="132" mass="13829">MSDTPTEPSQIPLNVNADLTVSVDGGEAEVSSTGDRLFVTFPSVLPAVSALRDLPNDPDSTDAVATALSRTDLTTEVRIHDRTVAVIGSQAKPGVLSEALSADPIEVRAGGALGALTREISDAVKRVRQFFK</sequence>
<evidence type="ECO:0000313" key="1">
    <source>
        <dbReference type="EMBL" id="ERG96764.1"/>
    </source>
</evidence>
<organism evidence="1 2">
    <name type="scientific">Haloquadratum walsbyi J07HQW2</name>
    <dbReference type="NCBI Taxonomy" id="1238425"/>
    <lineage>
        <taxon>Archaea</taxon>
        <taxon>Methanobacteriati</taxon>
        <taxon>Methanobacteriota</taxon>
        <taxon>Stenosarchaea group</taxon>
        <taxon>Halobacteria</taxon>
        <taxon>Halobacteriales</taxon>
        <taxon>Haloferacaceae</taxon>
        <taxon>Haloquadratum</taxon>
    </lineage>
</organism>
<dbReference type="HOGENOM" id="CLU_154327_0_0_2"/>
<name>U1N1M7_9EURY</name>
<dbReference type="eggNOG" id="arCOG07583">
    <property type="taxonomic scope" value="Archaea"/>
</dbReference>
<protein>
    <recommendedName>
        <fullName evidence="3">Peptide ABC transporter ATP-binding protein</fullName>
    </recommendedName>
</protein>
<evidence type="ECO:0008006" key="3">
    <source>
        <dbReference type="Google" id="ProtNLM"/>
    </source>
</evidence>
<dbReference type="EMBL" id="KE356561">
    <property type="protein sequence ID" value="ERG96764.1"/>
    <property type="molecule type" value="Genomic_DNA"/>
</dbReference>
<proteinExistence type="predicted"/>
<reference evidence="1 2" key="1">
    <citation type="journal article" date="2013" name="PLoS ONE">
        <title>Assembly-driven community genomics of a hypersaline microbial ecosystem.</title>
        <authorList>
            <person name="Podell S."/>
            <person name="Ugalde J.A."/>
            <person name="Narasingarao P."/>
            <person name="Banfield J.F."/>
            <person name="Heidelberg K.B."/>
            <person name="Allen E.E."/>
        </authorList>
    </citation>
    <scope>NUCLEOTIDE SEQUENCE [LARGE SCALE GENOMIC DNA]</scope>
    <source>
        <strain evidence="2">J07HQW2</strain>
    </source>
</reference>
<accession>U1N1M7</accession>